<keyword evidence="1" id="KW-0812">Transmembrane</keyword>
<accession>A0A0R2CI91</accession>
<feature type="transmembrane region" description="Helical" evidence="1">
    <location>
        <begin position="58"/>
        <end position="88"/>
    </location>
</feature>
<reference evidence="2 3" key="1">
    <citation type="journal article" date="2015" name="Genome Announc.">
        <title>Expanding the biotechnology potential of lactobacilli through comparative genomics of 213 strains and associated genera.</title>
        <authorList>
            <person name="Sun Z."/>
            <person name="Harris H.M."/>
            <person name="McCann A."/>
            <person name="Guo C."/>
            <person name="Argimon S."/>
            <person name="Zhang W."/>
            <person name="Yang X."/>
            <person name="Jeffery I.B."/>
            <person name="Cooney J.C."/>
            <person name="Kagawa T.F."/>
            <person name="Liu W."/>
            <person name="Song Y."/>
            <person name="Salvetti E."/>
            <person name="Wrobel A."/>
            <person name="Rasinkangas P."/>
            <person name="Parkhill J."/>
            <person name="Rea M.C."/>
            <person name="O'Sullivan O."/>
            <person name="Ritari J."/>
            <person name="Douillard F.P."/>
            <person name="Paul Ross R."/>
            <person name="Yang R."/>
            <person name="Briner A.E."/>
            <person name="Felis G.E."/>
            <person name="de Vos W.M."/>
            <person name="Barrangou R."/>
            <person name="Klaenhammer T.R."/>
            <person name="Caufield P.W."/>
            <person name="Cui Y."/>
            <person name="Zhang H."/>
            <person name="O'Toole P.W."/>
        </authorList>
    </citation>
    <scope>NUCLEOTIDE SEQUENCE [LARGE SCALE GENOMIC DNA]</scope>
    <source>
        <strain evidence="2 3">DSM 22689</strain>
    </source>
</reference>
<keyword evidence="1" id="KW-0472">Membrane</keyword>
<dbReference type="PATRIC" id="fig|1423745.4.peg.924"/>
<evidence type="ECO:0000313" key="2">
    <source>
        <dbReference type="EMBL" id="KRM91352.1"/>
    </source>
</evidence>
<evidence type="ECO:0000313" key="3">
    <source>
        <dbReference type="Proteomes" id="UP000051586"/>
    </source>
</evidence>
<comment type="caution">
    <text evidence="2">The sequence shown here is derived from an EMBL/GenBank/DDBJ whole genome shotgun (WGS) entry which is preliminary data.</text>
</comment>
<proteinExistence type="predicted"/>
<keyword evidence="1" id="KW-1133">Transmembrane helix</keyword>
<evidence type="ECO:0000256" key="1">
    <source>
        <dbReference type="SAM" id="Phobius"/>
    </source>
</evidence>
<dbReference type="EMBL" id="AYZI01000005">
    <property type="protein sequence ID" value="KRM91352.1"/>
    <property type="molecule type" value="Genomic_DNA"/>
</dbReference>
<evidence type="ECO:0008006" key="4">
    <source>
        <dbReference type="Google" id="ProtNLM"/>
    </source>
</evidence>
<dbReference type="AlphaFoldDB" id="A0A0R2CI91"/>
<gene>
    <name evidence="2" type="ORF">FC87_GL000862</name>
</gene>
<dbReference type="Proteomes" id="UP000051586">
    <property type="component" value="Unassembled WGS sequence"/>
</dbReference>
<feature type="transmembrane region" description="Helical" evidence="1">
    <location>
        <begin position="33"/>
        <end position="52"/>
    </location>
</feature>
<organism evidence="2 3">
    <name type="scientific">Fructilactobacillus florum DSM 22689 = JCM 16035</name>
    <dbReference type="NCBI Taxonomy" id="1423745"/>
    <lineage>
        <taxon>Bacteria</taxon>
        <taxon>Bacillati</taxon>
        <taxon>Bacillota</taxon>
        <taxon>Bacilli</taxon>
        <taxon>Lactobacillales</taxon>
        <taxon>Lactobacillaceae</taxon>
        <taxon>Fructilactobacillus</taxon>
    </lineage>
</organism>
<sequence>MEAIKDGKESVKMNKLNANQVSLKNPQTGEVQICKLGVSWTVFFFGFFVPIFRKDWTWFLIMFISQVVAFYIFPPINLPVQIGFVFAYNNQYIKGKLNDGWIGTTERDVQILNLENLKK</sequence>
<dbReference type="STRING" id="1423745.GCA_001311215_01613"/>
<name>A0A0R2CI91_9LACO</name>
<protein>
    <recommendedName>
        <fullName evidence="4">DUF2628 domain-containing protein</fullName>
    </recommendedName>
</protein>